<reference evidence="3" key="1">
    <citation type="submission" date="2013-02" db="EMBL/GenBank/DDBJ databases">
        <authorList>
            <person name="Hughes D."/>
        </authorList>
    </citation>
    <scope>NUCLEOTIDE SEQUENCE</scope>
    <source>
        <strain>Durham</strain>
        <strain evidence="3">NC isolate 2 -- Noor lab</strain>
    </source>
</reference>
<dbReference type="Gene3D" id="3.90.190.10">
    <property type="entry name" value="Protein tyrosine phosphatase superfamily"/>
    <property type="match status" value="1"/>
</dbReference>
<dbReference type="AlphaFoldDB" id="T1GWZ5"/>
<dbReference type="InterPro" id="IPR029021">
    <property type="entry name" value="Prot-tyrosine_phosphatase-like"/>
</dbReference>
<feature type="region of interest" description="Disordered" evidence="1">
    <location>
        <begin position="177"/>
        <end position="244"/>
    </location>
</feature>
<evidence type="ECO:0000313" key="3">
    <source>
        <dbReference type="Proteomes" id="UP000015102"/>
    </source>
</evidence>
<keyword evidence="3" id="KW-1185">Reference proteome</keyword>
<sequence>MICDYLVHDLKMHPLEAIQRFEAARNHKIERQNYRDFLIDGKNATIENNCETGHQVSDNMKPRSERNHYNRFTSERSDFQRRDYREGRDNQRSYRDNTNYDFEAYRHQRFNYNNDRSARRNYQGYSKGNSLEVRIPGSFRKEEKAQEYSSRRKRTSECMEDVEGMVKRKRSSEGYSRYVNRYGQSSREYSPEGTMAPRIPGTPSPDRSSNSSTQWSRYSRNAPQDQRRGIHHCPRIPRERPREDRFKGSWGFMLITTTKKNNINITITLGSK</sequence>
<feature type="compositionally biased region" description="Polar residues" evidence="1">
    <location>
        <begin position="205"/>
        <end position="224"/>
    </location>
</feature>
<feature type="compositionally biased region" description="Basic and acidic residues" evidence="1">
    <location>
        <begin position="139"/>
        <end position="150"/>
    </location>
</feature>
<dbReference type="SUPFAM" id="SSF52799">
    <property type="entry name" value="(Phosphotyrosine protein) phosphatases II"/>
    <property type="match status" value="1"/>
</dbReference>
<protein>
    <submittedName>
        <fullName evidence="2">Uncharacterized protein</fullName>
    </submittedName>
</protein>
<evidence type="ECO:0000313" key="2">
    <source>
        <dbReference type="EnsemblMetazoa" id="MESCA008331-PA"/>
    </source>
</evidence>
<feature type="region of interest" description="Disordered" evidence="1">
    <location>
        <begin position="54"/>
        <end position="96"/>
    </location>
</feature>
<name>T1GWZ5_MEGSC</name>
<feature type="compositionally biased region" description="Basic and acidic residues" evidence="1">
    <location>
        <begin position="60"/>
        <end position="95"/>
    </location>
</feature>
<feature type="region of interest" description="Disordered" evidence="1">
    <location>
        <begin position="136"/>
        <end position="158"/>
    </location>
</feature>
<evidence type="ECO:0000256" key="1">
    <source>
        <dbReference type="SAM" id="MobiDB-lite"/>
    </source>
</evidence>
<proteinExistence type="predicted"/>
<reference evidence="2" key="2">
    <citation type="submission" date="2015-06" db="UniProtKB">
        <authorList>
            <consortium name="EnsemblMetazoa"/>
        </authorList>
    </citation>
    <scope>IDENTIFICATION</scope>
</reference>
<dbReference type="EMBL" id="CAQQ02014622">
    <property type="status" value="NOT_ANNOTATED_CDS"/>
    <property type="molecule type" value="Genomic_DNA"/>
</dbReference>
<accession>T1GWZ5</accession>
<organism evidence="2 3">
    <name type="scientific">Megaselia scalaris</name>
    <name type="common">Humpbacked fly</name>
    <name type="synonym">Phora scalaris</name>
    <dbReference type="NCBI Taxonomy" id="36166"/>
    <lineage>
        <taxon>Eukaryota</taxon>
        <taxon>Metazoa</taxon>
        <taxon>Ecdysozoa</taxon>
        <taxon>Arthropoda</taxon>
        <taxon>Hexapoda</taxon>
        <taxon>Insecta</taxon>
        <taxon>Pterygota</taxon>
        <taxon>Neoptera</taxon>
        <taxon>Endopterygota</taxon>
        <taxon>Diptera</taxon>
        <taxon>Brachycera</taxon>
        <taxon>Muscomorpha</taxon>
        <taxon>Platypezoidea</taxon>
        <taxon>Phoridae</taxon>
        <taxon>Megaseliini</taxon>
        <taxon>Megaselia</taxon>
    </lineage>
</organism>
<dbReference type="HOGENOM" id="CLU_1024104_0_0_1"/>
<dbReference type="EnsemblMetazoa" id="MESCA008331-RA">
    <property type="protein sequence ID" value="MESCA008331-PA"/>
    <property type="gene ID" value="MESCA008331"/>
</dbReference>
<dbReference type="Proteomes" id="UP000015102">
    <property type="component" value="Unassembled WGS sequence"/>
</dbReference>